<dbReference type="Pfam" id="PF00005">
    <property type="entry name" value="ABC_tran"/>
    <property type="match status" value="1"/>
</dbReference>
<dbReference type="InterPro" id="IPR003439">
    <property type="entry name" value="ABC_transporter-like_ATP-bd"/>
</dbReference>
<gene>
    <name evidence="6" type="ORF">FGL89_03060</name>
</gene>
<dbReference type="PROSITE" id="PS00211">
    <property type="entry name" value="ABC_TRANSPORTER_1"/>
    <property type="match status" value="1"/>
</dbReference>
<dbReference type="PROSITE" id="PS50893">
    <property type="entry name" value="ABC_TRANSPORTER_2"/>
    <property type="match status" value="1"/>
</dbReference>
<protein>
    <submittedName>
        <fullName evidence="6">ABC transporter ATP-binding protein</fullName>
    </submittedName>
</protein>
<dbReference type="InterPro" id="IPR003593">
    <property type="entry name" value="AAA+_ATPase"/>
</dbReference>
<dbReference type="GO" id="GO:0005524">
    <property type="term" value="F:ATP binding"/>
    <property type="evidence" value="ECO:0007669"/>
    <property type="project" value="UniProtKB-KW"/>
</dbReference>
<evidence type="ECO:0000259" key="5">
    <source>
        <dbReference type="PROSITE" id="PS50893"/>
    </source>
</evidence>
<dbReference type="InterPro" id="IPR027417">
    <property type="entry name" value="P-loop_NTPase"/>
</dbReference>
<dbReference type="CDD" id="cd03230">
    <property type="entry name" value="ABC_DR_subfamily_A"/>
    <property type="match status" value="1"/>
</dbReference>
<dbReference type="SMART" id="SM00382">
    <property type="entry name" value="AAA"/>
    <property type="match status" value="1"/>
</dbReference>
<dbReference type="InterPro" id="IPR017871">
    <property type="entry name" value="ABC_transporter-like_CS"/>
</dbReference>
<dbReference type="RefSeq" id="WP_014973862.1">
    <property type="nucleotide sequence ID" value="NZ_BPKR01000008.1"/>
</dbReference>
<evidence type="ECO:0000256" key="3">
    <source>
        <dbReference type="ARBA" id="ARBA00022741"/>
    </source>
</evidence>
<organism evidence="6 7">
    <name type="scientific">Leuconostoc carnosum</name>
    <dbReference type="NCBI Taxonomy" id="1252"/>
    <lineage>
        <taxon>Bacteria</taxon>
        <taxon>Bacillati</taxon>
        <taxon>Bacillota</taxon>
        <taxon>Bacilli</taxon>
        <taxon>Lactobacillales</taxon>
        <taxon>Lactobacillaceae</taxon>
        <taxon>Leuconostoc</taxon>
    </lineage>
</organism>
<dbReference type="OMA" id="DTMTNQK"/>
<evidence type="ECO:0000256" key="1">
    <source>
        <dbReference type="ARBA" id="ARBA00005417"/>
    </source>
</evidence>
<evidence type="ECO:0000256" key="4">
    <source>
        <dbReference type="ARBA" id="ARBA00022840"/>
    </source>
</evidence>
<dbReference type="InterPro" id="IPR050763">
    <property type="entry name" value="ABC_transporter_ATP-binding"/>
</dbReference>
<feature type="domain" description="ABC transporter" evidence="5">
    <location>
        <begin position="2"/>
        <end position="217"/>
    </location>
</feature>
<comment type="similarity">
    <text evidence="1">Belongs to the ABC transporter superfamily.</text>
</comment>
<dbReference type="Proteomes" id="UP000321332">
    <property type="component" value="Chromosome"/>
</dbReference>
<dbReference type="AlphaFoldDB" id="A0AAE6M470"/>
<dbReference type="SUPFAM" id="SSF52540">
    <property type="entry name" value="P-loop containing nucleoside triphosphate hydrolases"/>
    <property type="match status" value="1"/>
</dbReference>
<dbReference type="GeneID" id="61186709"/>
<evidence type="ECO:0000256" key="2">
    <source>
        <dbReference type="ARBA" id="ARBA00022448"/>
    </source>
</evidence>
<dbReference type="PANTHER" id="PTHR42711">
    <property type="entry name" value="ABC TRANSPORTER ATP-BINDING PROTEIN"/>
    <property type="match status" value="1"/>
</dbReference>
<accession>A0AAE6M470</accession>
<evidence type="ECO:0000313" key="7">
    <source>
        <dbReference type="Proteomes" id="UP000321332"/>
    </source>
</evidence>
<dbReference type="EMBL" id="CP042374">
    <property type="protein sequence ID" value="QEA33201.1"/>
    <property type="molecule type" value="Genomic_DNA"/>
</dbReference>
<keyword evidence="3" id="KW-0547">Nucleotide-binding</keyword>
<proteinExistence type="inferred from homology"/>
<keyword evidence="2" id="KW-0813">Transport</keyword>
<evidence type="ECO:0000313" key="6">
    <source>
        <dbReference type="EMBL" id="QEA33201.1"/>
    </source>
</evidence>
<dbReference type="PANTHER" id="PTHR42711:SF5">
    <property type="entry name" value="ABC TRANSPORTER ATP-BINDING PROTEIN NATA"/>
    <property type="match status" value="1"/>
</dbReference>
<keyword evidence="4 6" id="KW-0067">ATP-binding</keyword>
<name>A0AAE6M470_LEUCA</name>
<sequence length="266" mass="30173">MLEIKGLNVSYGKKLALTVPNLTINKGEIIGVMGQSGSGKSTLVNSCLGLVPFKGQVTLNTDDVGILMQEQYYIDTMTNQKIMEGLLNTSIKKDKKLVELIDFFNFRSQLSHHFKNISGGQKQRMSLIMVLYQEPELLFLDEMTTGLDFESRQALIKQLKVYFKEHQTTVIMVTHYAKEIEQLADKLLIIDNGQVIAFDAPKNLFKQYVGYSAFIVGNNVDKNIKVQQPEEEYSVARQLIDDGDDFRRTQGDIELVYTEVMKGQRA</sequence>
<dbReference type="Gene3D" id="3.40.50.300">
    <property type="entry name" value="P-loop containing nucleotide triphosphate hydrolases"/>
    <property type="match status" value="1"/>
</dbReference>
<dbReference type="GO" id="GO:0016887">
    <property type="term" value="F:ATP hydrolysis activity"/>
    <property type="evidence" value="ECO:0007669"/>
    <property type="project" value="InterPro"/>
</dbReference>
<reference evidence="6 7" key="1">
    <citation type="submission" date="2019-06" db="EMBL/GenBank/DDBJ databases">
        <title>Genome analyses of bacteria isolated from kimchi.</title>
        <authorList>
            <person name="Lee S."/>
            <person name="Ahn S."/>
            <person name="Roh S."/>
        </authorList>
    </citation>
    <scope>NUCLEOTIDE SEQUENCE [LARGE SCALE GENOMIC DNA]</scope>
    <source>
        <strain evidence="6 7">CBA3620</strain>
    </source>
</reference>